<evidence type="ECO:0000259" key="2">
    <source>
        <dbReference type="Pfam" id="PF20700"/>
    </source>
</evidence>
<feature type="compositionally biased region" description="Polar residues" evidence="1">
    <location>
        <begin position="33"/>
        <end position="45"/>
    </location>
</feature>
<accession>A0AAE1HJ44</accession>
<dbReference type="AlphaFoldDB" id="A0AAE1HJ44"/>
<evidence type="ECO:0000313" key="3">
    <source>
        <dbReference type="EMBL" id="KAK3922227.1"/>
    </source>
</evidence>
<feature type="compositionally biased region" description="Basic residues" evidence="1">
    <location>
        <begin position="585"/>
        <end position="598"/>
    </location>
</feature>
<organism evidence="3 4">
    <name type="scientific">Frankliniella fusca</name>
    <dbReference type="NCBI Taxonomy" id="407009"/>
    <lineage>
        <taxon>Eukaryota</taxon>
        <taxon>Metazoa</taxon>
        <taxon>Ecdysozoa</taxon>
        <taxon>Arthropoda</taxon>
        <taxon>Hexapoda</taxon>
        <taxon>Insecta</taxon>
        <taxon>Pterygota</taxon>
        <taxon>Neoptera</taxon>
        <taxon>Paraneoptera</taxon>
        <taxon>Thysanoptera</taxon>
        <taxon>Terebrantia</taxon>
        <taxon>Thripoidea</taxon>
        <taxon>Thripidae</taxon>
        <taxon>Frankliniella</taxon>
    </lineage>
</organism>
<feature type="region of interest" description="Disordered" evidence="1">
    <location>
        <begin position="1"/>
        <end position="55"/>
    </location>
</feature>
<gene>
    <name evidence="3" type="ORF">KUF71_011701</name>
</gene>
<evidence type="ECO:0000256" key="1">
    <source>
        <dbReference type="SAM" id="MobiDB-lite"/>
    </source>
</evidence>
<dbReference type="PANTHER" id="PTHR31751">
    <property type="entry name" value="SI:CH211-108C17.2-RELATED-RELATED"/>
    <property type="match status" value="1"/>
</dbReference>
<dbReference type="InterPro" id="IPR049012">
    <property type="entry name" value="Mutator_transp_dom"/>
</dbReference>
<sequence>MHQQHNKWRPPKSRKKAGKAGRAAIAKKREENSSVQTATAGTQTEPGEHSGRSAQKIGKFKVTDVALSKEEYIFMHTSSLKTLISNFTCEFCHNKSLTSVLSERMGCAAKIIISCTLCSEIAAVTFNSTRVQDDTSSRPPFDINRKLVDAFVSTGSGYAAMTRFATVVGMQVMDSRSYANHLSKISELASSLSKEVLARSRAAVRETYQELDPTIKDNDILDITLSFDGSWHRRGFNSLYGVASTIDVLTGIILDYVVLSKFCHMCSITASELDKDSAEYKLWHDGHIASGECNINYEGSSAGMEVEAAVILCKRSVEEANMRYVNILGDGDGKSVTAVNKAQPYGPNIVVQKEECVNHINKRLGTAMREAVKKSSARGVALGGRGGDTLTQAVMMRLQRYYTKAILDNVPDCDKMRKAILATLFHYSSTDKKPMHQNCPKGIESWCFYNKGIAQKIKKKDLKHDENLSIKLNKKVFDALLPIYERLSSKDLMNRCQRAATSNANEAFHSVLWRKCPKTTFVSKPRLEVGVAQAVSEFNMGYLATLSLKTSVGHGAIPEISQKISARLDRKRKAHSEKHGTVAVKIKRALRKRSKQSKQTREEKKTGNVYVPGGGD</sequence>
<feature type="compositionally biased region" description="Basic residues" evidence="1">
    <location>
        <begin position="1"/>
        <end position="19"/>
    </location>
</feature>
<name>A0AAE1HJ44_9NEOP</name>
<dbReference type="Pfam" id="PF20700">
    <property type="entry name" value="Mutator"/>
    <property type="match status" value="1"/>
</dbReference>
<keyword evidence="4" id="KW-1185">Reference proteome</keyword>
<feature type="domain" description="Mutator-like transposase" evidence="2">
    <location>
        <begin position="76"/>
        <end position="447"/>
    </location>
</feature>
<dbReference type="PANTHER" id="PTHR31751:SF7">
    <property type="entry name" value="THAP-TYPE DOMAIN-CONTAINING PROTEIN"/>
    <property type="match status" value="1"/>
</dbReference>
<feature type="region of interest" description="Disordered" evidence="1">
    <location>
        <begin position="571"/>
        <end position="616"/>
    </location>
</feature>
<dbReference type="EMBL" id="JAHWGI010001078">
    <property type="protein sequence ID" value="KAK3922227.1"/>
    <property type="molecule type" value="Genomic_DNA"/>
</dbReference>
<dbReference type="Proteomes" id="UP001219518">
    <property type="component" value="Unassembled WGS sequence"/>
</dbReference>
<reference evidence="3" key="1">
    <citation type="submission" date="2021-07" db="EMBL/GenBank/DDBJ databases">
        <authorList>
            <person name="Catto M.A."/>
            <person name="Jacobson A."/>
            <person name="Kennedy G."/>
            <person name="Labadie P."/>
            <person name="Hunt B.G."/>
            <person name="Srinivasan R."/>
        </authorList>
    </citation>
    <scope>NUCLEOTIDE SEQUENCE</scope>
    <source>
        <strain evidence="3">PL_HMW_Pooled</strain>
        <tissue evidence="3">Head</tissue>
    </source>
</reference>
<reference evidence="3" key="2">
    <citation type="journal article" date="2023" name="BMC Genomics">
        <title>Pest status, molecular evolution, and epigenetic factors derived from the genome assembly of Frankliniella fusca, a thysanopteran phytovirus vector.</title>
        <authorList>
            <person name="Catto M.A."/>
            <person name="Labadie P.E."/>
            <person name="Jacobson A.L."/>
            <person name="Kennedy G.G."/>
            <person name="Srinivasan R."/>
            <person name="Hunt B.G."/>
        </authorList>
    </citation>
    <scope>NUCLEOTIDE SEQUENCE</scope>
    <source>
        <strain evidence="3">PL_HMW_Pooled</strain>
    </source>
</reference>
<protein>
    <submittedName>
        <fullName evidence="3">Transcription factor TT8</fullName>
    </submittedName>
</protein>
<comment type="caution">
    <text evidence="3">The sequence shown here is derived from an EMBL/GenBank/DDBJ whole genome shotgun (WGS) entry which is preliminary data.</text>
</comment>
<proteinExistence type="predicted"/>
<evidence type="ECO:0000313" key="4">
    <source>
        <dbReference type="Proteomes" id="UP001219518"/>
    </source>
</evidence>